<dbReference type="GO" id="GO:0046872">
    <property type="term" value="F:metal ion binding"/>
    <property type="evidence" value="ECO:0007669"/>
    <property type="project" value="InterPro"/>
</dbReference>
<comment type="caution">
    <text evidence="14">The sequence shown here is derived from an EMBL/GenBank/DDBJ whole genome shotgun (WGS) entry which is preliminary data.</text>
</comment>
<dbReference type="InterPro" id="IPR016301">
    <property type="entry name" value="Ade2_fungi/plant"/>
</dbReference>
<dbReference type="Gene3D" id="3.30.470.20">
    <property type="entry name" value="ATP-grasp fold, B domain"/>
    <property type="match status" value="1"/>
</dbReference>
<keyword evidence="7 11" id="KW-0658">Purine biosynthesis</keyword>
<keyword evidence="9 11" id="KW-0067">ATP-binding</keyword>
<dbReference type="InterPro" id="IPR003135">
    <property type="entry name" value="ATP-grasp_carboxylate-amine"/>
</dbReference>
<keyword evidence="15" id="KW-1185">Reference proteome</keyword>
<dbReference type="Gene3D" id="3.40.50.1970">
    <property type="match status" value="1"/>
</dbReference>
<evidence type="ECO:0000256" key="2">
    <source>
        <dbReference type="ARBA" id="ARBA00004747"/>
    </source>
</evidence>
<evidence type="ECO:0000256" key="12">
    <source>
        <dbReference type="SAM" id="MobiDB-lite"/>
    </source>
</evidence>
<accession>A0AA43QRM0</accession>
<evidence type="ECO:0000256" key="8">
    <source>
        <dbReference type="ARBA" id="ARBA00022793"/>
    </source>
</evidence>
<gene>
    <name evidence="14" type="ORF">OHK93_001080</name>
</gene>
<keyword evidence="10 11" id="KW-0456">Lyase</keyword>
<proteinExistence type="inferred from homology"/>
<dbReference type="Pfam" id="PF22660">
    <property type="entry name" value="RS_preATP-grasp-like"/>
    <property type="match status" value="1"/>
</dbReference>
<dbReference type="InterPro" id="IPR005875">
    <property type="entry name" value="PurK"/>
</dbReference>
<keyword evidence="6 11" id="KW-0547">Nucleotide-binding</keyword>
<dbReference type="GO" id="GO:0006189">
    <property type="term" value="P:'de novo' IMP biosynthetic process"/>
    <property type="evidence" value="ECO:0007669"/>
    <property type="project" value="UniProtKB-UniRule"/>
</dbReference>
<dbReference type="GO" id="GO:0005524">
    <property type="term" value="F:ATP binding"/>
    <property type="evidence" value="ECO:0007669"/>
    <property type="project" value="UniProtKB-UniRule"/>
</dbReference>
<dbReference type="GO" id="GO:0004638">
    <property type="term" value="F:phosphoribosylaminoimidazole carboxylase activity"/>
    <property type="evidence" value="ECO:0007669"/>
    <property type="project" value="UniProtKB-UniRule"/>
</dbReference>
<evidence type="ECO:0000256" key="7">
    <source>
        <dbReference type="ARBA" id="ARBA00022755"/>
    </source>
</evidence>
<dbReference type="PANTHER" id="PTHR11609">
    <property type="entry name" value="PURINE BIOSYNTHESIS PROTEIN 6/7, PUR6/7"/>
    <property type="match status" value="1"/>
</dbReference>
<dbReference type="SMART" id="SM01001">
    <property type="entry name" value="AIRC"/>
    <property type="match status" value="1"/>
</dbReference>
<dbReference type="EMBL" id="JAPUFD010000010">
    <property type="protein sequence ID" value="MDI1489881.1"/>
    <property type="molecule type" value="Genomic_DNA"/>
</dbReference>
<reference evidence="14" key="1">
    <citation type="journal article" date="2023" name="Genome Biol. Evol.">
        <title>First Whole Genome Sequence and Flow Cytometry Genome Size Data for the Lichen-Forming Fungus Ramalina farinacea (Ascomycota).</title>
        <authorList>
            <person name="Llewellyn T."/>
            <person name="Mian S."/>
            <person name="Hill R."/>
            <person name="Leitch I.J."/>
            <person name="Gaya E."/>
        </authorList>
    </citation>
    <scope>NUCLEOTIDE SEQUENCE</scope>
    <source>
        <strain evidence="14">LIQ254RAFAR</strain>
    </source>
</reference>
<dbReference type="SUPFAM" id="SSF52255">
    <property type="entry name" value="N5-CAIR mutase (phosphoribosylaminoimidazole carboxylase, PurE)"/>
    <property type="match status" value="1"/>
</dbReference>
<dbReference type="PROSITE" id="PS50975">
    <property type="entry name" value="ATP_GRASP"/>
    <property type="match status" value="1"/>
</dbReference>
<organism evidence="14 15">
    <name type="scientific">Ramalina farinacea</name>
    <dbReference type="NCBI Taxonomy" id="258253"/>
    <lineage>
        <taxon>Eukaryota</taxon>
        <taxon>Fungi</taxon>
        <taxon>Dikarya</taxon>
        <taxon>Ascomycota</taxon>
        <taxon>Pezizomycotina</taxon>
        <taxon>Lecanoromycetes</taxon>
        <taxon>OSLEUM clade</taxon>
        <taxon>Lecanoromycetidae</taxon>
        <taxon>Lecanorales</taxon>
        <taxon>Lecanorineae</taxon>
        <taxon>Ramalinaceae</taxon>
        <taxon>Ramalina</taxon>
    </lineage>
</organism>
<evidence type="ECO:0000256" key="11">
    <source>
        <dbReference type="PIRNR" id="PIRNR001340"/>
    </source>
</evidence>
<evidence type="ECO:0000256" key="10">
    <source>
        <dbReference type="ARBA" id="ARBA00023239"/>
    </source>
</evidence>
<dbReference type="Gene3D" id="3.30.1490.20">
    <property type="entry name" value="ATP-grasp fold, A domain"/>
    <property type="match status" value="1"/>
</dbReference>
<comment type="catalytic activity">
    <reaction evidence="1 11">
        <text>5-amino-1-(5-phospho-D-ribosyl)imidazole-4-carboxylate + H(+) = 5-amino-1-(5-phospho-beta-D-ribosyl)imidazole + CO2</text>
        <dbReference type="Rhea" id="RHEA:10792"/>
        <dbReference type="ChEBI" id="CHEBI:15378"/>
        <dbReference type="ChEBI" id="CHEBI:16526"/>
        <dbReference type="ChEBI" id="CHEBI:77657"/>
        <dbReference type="ChEBI" id="CHEBI:137981"/>
        <dbReference type="EC" id="4.1.1.21"/>
    </reaction>
</comment>
<dbReference type="Gene3D" id="3.40.50.20">
    <property type="match status" value="1"/>
</dbReference>
<dbReference type="Proteomes" id="UP001161017">
    <property type="component" value="Unassembled WGS sequence"/>
</dbReference>
<dbReference type="Pfam" id="PF02222">
    <property type="entry name" value="ATP-grasp"/>
    <property type="match status" value="1"/>
</dbReference>
<dbReference type="InterPro" id="IPR000031">
    <property type="entry name" value="PurE_dom"/>
</dbReference>
<dbReference type="InterPro" id="IPR054350">
    <property type="entry name" value="PurT/PurK_preATP-grasp"/>
</dbReference>
<evidence type="ECO:0000256" key="3">
    <source>
        <dbReference type="ARBA" id="ARBA00006114"/>
    </source>
</evidence>
<evidence type="ECO:0000313" key="15">
    <source>
        <dbReference type="Proteomes" id="UP001161017"/>
    </source>
</evidence>
<keyword evidence="8 11" id="KW-0210">Decarboxylase</keyword>
<dbReference type="EC" id="4.1.1.21" evidence="4 11"/>
<evidence type="ECO:0000259" key="13">
    <source>
        <dbReference type="PROSITE" id="PS50975"/>
    </source>
</evidence>
<dbReference type="InterPro" id="IPR016185">
    <property type="entry name" value="PreATP-grasp_dom_sf"/>
</dbReference>
<dbReference type="InterPro" id="IPR033747">
    <property type="entry name" value="PurE_ClassI"/>
</dbReference>
<dbReference type="NCBIfam" id="NF004679">
    <property type="entry name" value="PRK06019.1-5"/>
    <property type="match status" value="1"/>
</dbReference>
<dbReference type="InterPro" id="IPR013815">
    <property type="entry name" value="ATP_grasp_subdomain_1"/>
</dbReference>
<dbReference type="NCBIfam" id="TIGR01162">
    <property type="entry name" value="purE"/>
    <property type="match status" value="1"/>
</dbReference>
<evidence type="ECO:0000256" key="9">
    <source>
        <dbReference type="ARBA" id="ARBA00022840"/>
    </source>
</evidence>
<protein>
    <recommendedName>
        <fullName evidence="5 11">Phosphoribosylaminoimidazole carboxylase</fullName>
        <ecNumber evidence="4 11">4.1.1.21</ecNumber>
    </recommendedName>
</protein>
<dbReference type="SUPFAM" id="SSF56059">
    <property type="entry name" value="Glutathione synthetase ATP-binding domain-like"/>
    <property type="match status" value="1"/>
</dbReference>
<dbReference type="SUPFAM" id="SSF51246">
    <property type="entry name" value="Rudiment single hybrid motif"/>
    <property type="match status" value="1"/>
</dbReference>
<dbReference type="SUPFAM" id="SSF52440">
    <property type="entry name" value="PreATP-grasp domain"/>
    <property type="match status" value="1"/>
</dbReference>
<dbReference type="HAMAP" id="MF_01929">
    <property type="entry name" value="PurE_classI"/>
    <property type="match status" value="1"/>
</dbReference>
<evidence type="ECO:0000256" key="6">
    <source>
        <dbReference type="ARBA" id="ARBA00022741"/>
    </source>
</evidence>
<dbReference type="InterPro" id="IPR011761">
    <property type="entry name" value="ATP-grasp"/>
</dbReference>
<comment type="similarity">
    <text evidence="3 11">In the C-terminal section; belongs to the AIR carboxylase family. Class I subfamily.</text>
</comment>
<dbReference type="PANTHER" id="PTHR11609:SF5">
    <property type="entry name" value="PHOSPHORIBOSYLAMINOIMIDAZOLE CARBOXYLASE"/>
    <property type="match status" value="1"/>
</dbReference>
<dbReference type="AlphaFoldDB" id="A0AA43QRM0"/>
<dbReference type="FunFam" id="3.30.470.20:FF:000037">
    <property type="entry name" value="Phosphoribosylaminoimidazole carboxylase, chloroplastic"/>
    <property type="match status" value="1"/>
</dbReference>
<dbReference type="Pfam" id="PF00731">
    <property type="entry name" value="AIRC"/>
    <property type="match status" value="1"/>
</dbReference>
<evidence type="ECO:0000313" key="14">
    <source>
        <dbReference type="EMBL" id="MDI1489881.1"/>
    </source>
</evidence>
<dbReference type="PIRSF" id="PIRSF001340">
    <property type="entry name" value="AIR_carboxylase"/>
    <property type="match status" value="1"/>
</dbReference>
<evidence type="ECO:0000256" key="1">
    <source>
        <dbReference type="ARBA" id="ARBA00001244"/>
    </source>
</evidence>
<dbReference type="HAMAP" id="MF_01928">
    <property type="entry name" value="PurK"/>
    <property type="match status" value="1"/>
</dbReference>
<evidence type="ECO:0000256" key="5">
    <source>
        <dbReference type="ARBA" id="ARBA00021059"/>
    </source>
</evidence>
<comment type="pathway">
    <text evidence="2 11">Purine metabolism; IMP biosynthesis via de novo pathway; 5-amino-1-(5-phospho-D-ribosyl)imidazole-4-carboxylate from 5-amino-1-(5-phospho-D-ribosyl)imidazole (carboxylase route): step 1/1.</text>
</comment>
<feature type="domain" description="ATP-grasp" evidence="13">
    <location>
        <begin position="120"/>
        <end position="315"/>
    </location>
</feature>
<sequence length="597" mass="64502">MDKTVGVLGGGQLGRMLTEAASRLNVKVVTLDAANSPAKQINAVTDHITGSFKNADDVRRLAHACDVMTIEIEHVDTEILEELSGGFQTRDDWRLVRGPEVEIHPSWETIRLIQDKYEQKKHLASHGICTPAFEPVDHDPAALSDIGTKLGFPFMLKSRTEAYDGRGNYPVRSSSDIDAALKALVGRPLYAEKWADFKMELAVMVVKTAQKASDEWESITKAFPVVETVHEDSICKLVYAPACNVDQATIQDAQRMARAAVGNLPGKGVFGVEMFLIEDGSLMVNEIAPRPHNSGHYTIEACHISQYDAHLRAILDLPISQNSLNFANPSNNAIMFNILGGEDPESHLRVANKALLLVDEAKIHLYGKGDARPGRKMGHITLLSDSMQVAQARMKPLVEAADELRAQPKDSSSESGSSKPAGSRKSPTPLVAITMGSESDRPVLIPGTKILEELGVPYEATITSAHRTPERMVSFAQGAASRGIKVIIAAAGGAAHLPGMIAANTRLPVIGIPVKASVLDGLDSLLSIAQMPRGCPVATVAINNSINAAQLAARILANEDLHIRQKLEDYLANQTEAVERQAERMETLGIHDYGNDG</sequence>
<name>A0AA43QRM0_9LECA</name>
<evidence type="ECO:0000256" key="4">
    <source>
        <dbReference type="ARBA" id="ARBA00012329"/>
    </source>
</evidence>
<feature type="region of interest" description="Disordered" evidence="12">
    <location>
        <begin position="404"/>
        <end position="429"/>
    </location>
</feature>
<dbReference type="InterPro" id="IPR040686">
    <property type="entry name" value="PurK_C"/>
</dbReference>
<dbReference type="NCBIfam" id="TIGR01161">
    <property type="entry name" value="purK"/>
    <property type="match status" value="1"/>
</dbReference>
<dbReference type="Pfam" id="PF17769">
    <property type="entry name" value="PurK_C"/>
    <property type="match status" value="1"/>
</dbReference>
<dbReference type="InterPro" id="IPR011054">
    <property type="entry name" value="Rudment_hybrid_motif"/>
</dbReference>